<reference evidence="1 3" key="1">
    <citation type="submission" date="2012-10" db="EMBL/GenBank/DDBJ databases">
        <title>Genome assembly of Amycolatopsis azurea DSM 43854.</title>
        <authorList>
            <person name="Khatri I."/>
            <person name="Kaur I."/>
            <person name="Subramanian S."/>
            <person name="Mayilraj S."/>
        </authorList>
    </citation>
    <scope>NUCLEOTIDE SEQUENCE [LARGE SCALE GENOMIC DNA]</scope>
    <source>
        <strain evidence="1 3">DSM 43854</strain>
    </source>
</reference>
<name>M2NLI3_9PSEU</name>
<protein>
    <submittedName>
        <fullName evidence="1">Uncharacterized protein</fullName>
    </submittedName>
</protein>
<keyword evidence="4" id="KW-1185">Reference proteome</keyword>
<reference evidence="2 4" key="2">
    <citation type="submission" date="2017-02" db="EMBL/GenBank/DDBJ databases">
        <title>Amycolatopsis azurea DSM 43854 draft genome.</title>
        <authorList>
            <person name="Mayilraj S."/>
        </authorList>
    </citation>
    <scope>NUCLEOTIDE SEQUENCE [LARGE SCALE GENOMIC DNA]</scope>
    <source>
        <strain evidence="2 4">DSM 43854</strain>
    </source>
</reference>
<dbReference type="PATRIC" id="fig|1238180.3.peg.7294"/>
<comment type="caution">
    <text evidence="1">The sequence shown here is derived from an EMBL/GenBank/DDBJ whole genome shotgun (WGS) entry which is preliminary data.</text>
</comment>
<sequence length="178" mass="19291">MAATMLHHATGSVFIEDSGFSLGDRDDQDSPLYIVGAVSTPDTTGLLAVSAGFIAVTCGLHLGDITVTTEIWDSRPEPDLAPWDDVAEVSVTWPTRHVAVCGAAVDVDTDIPLPLPSAPGNNFRIRDSVRNRDAGDNREPADPVEQHLFQIWPDTPRADELLKATDNTGQLWRDYGRS</sequence>
<dbReference type="RefSeq" id="WP_005166206.1">
    <property type="nucleotide sequence ID" value="NZ_ANMG01000083.1"/>
</dbReference>
<dbReference type="Proteomes" id="UP000014137">
    <property type="component" value="Unassembled WGS sequence"/>
</dbReference>
<evidence type="ECO:0000313" key="2">
    <source>
        <dbReference type="EMBL" id="OOC08144.1"/>
    </source>
</evidence>
<organism evidence="1 3">
    <name type="scientific">Amycolatopsis azurea DSM 43854</name>
    <dbReference type="NCBI Taxonomy" id="1238180"/>
    <lineage>
        <taxon>Bacteria</taxon>
        <taxon>Bacillati</taxon>
        <taxon>Actinomycetota</taxon>
        <taxon>Actinomycetes</taxon>
        <taxon>Pseudonocardiales</taxon>
        <taxon>Pseudonocardiaceae</taxon>
        <taxon>Amycolatopsis</taxon>
    </lineage>
</organism>
<dbReference type="EMBL" id="ANMG01000083">
    <property type="protein sequence ID" value="EMD23004.1"/>
    <property type="molecule type" value="Genomic_DNA"/>
</dbReference>
<evidence type="ECO:0000313" key="3">
    <source>
        <dbReference type="Proteomes" id="UP000014137"/>
    </source>
</evidence>
<dbReference type="Proteomes" id="UP000188551">
    <property type="component" value="Unassembled WGS sequence"/>
</dbReference>
<gene>
    <name evidence="2" type="ORF">B0293_04555</name>
    <name evidence="1" type="ORF">C791_7821</name>
</gene>
<accession>M2NLI3</accession>
<dbReference type="AlphaFoldDB" id="M2NLI3"/>
<proteinExistence type="predicted"/>
<evidence type="ECO:0000313" key="1">
    <source>
        <dbReference type="EMBL" id="EMD23004.1"/>
    </source>
</evidence>
<evidence type="ECO:0000313" key="4">
    <source>
        <dbReference type="Proteomes" id="UP000188551"/>
    </source>
</evidence>
<dbReference type="EMBL" id="MUXN01000002">
    <property type="protein sequence ID" value="OOC08144.1"/>
    <property type="molecule type" value="Genomic_DNA"/>
</dbReference>